<name>A0AAV7VA32_PLEWA</name>
<protein>
    <submittedName>
        <fullName evidence="2">Uncharacterized protein</fullName>
    </submittedName>
</protein>
<sequence>MAGVLWTPPSSARKAKPYRTRNDNQRDPPVGLWVLRDPRRKRRKKSDIGKCPGEDWIRRRERSEVGAGPQGGELSCDRGLGLSESGPHDELGAATRALRGGAPATRCRAAPGPGTGEAVQRAASCRRVTSVTGPGGAEDRWTRGWAQRLDRAPGAGLGRRRGAREDSAGPGGAGQSLCPWGPRLKVGEQACRGGHACRGLLLGLKPPQVTPELGAGPGW</sequence>
<feature type="compositionally biased region" description="Basic and acidic residues" evidence="1">
    <location>
        <begin position="46"/>
        <end position="64"/>
    </location>
</feature>
<organism evidence="2 3">
    <name type="scientific">Pleurodeles waltl</name>
    <name type="common">Iberian ribbed newt</name>
    <dbReference type="NCBI Taxonomy" id="8319"/>
    <lineage>
        <taxon>Eukaryota</taxon>
        <taxon>Metazoa</taxon>
        <taxon>Chordata</taxon>
        <taxon>Craniata</taxon>
        <taxon>Vertebrata</taxon>
        <taxon>Euteleostomi</taxon>
        <taxon>Amphibia</taxon>
        <taxon>Batrachia</taxon>
        <taxon>Caudata</taxon>
        <taxon>Salamandroidea</taxon>
        <taxon>Salamandridae</taxon>
        <taxon>Pleurodelinae</taxon>
        <taxon>Pleurodeles</taxon>
    </lineage>
</organism>
<keyword evidence="3" id="KW-1185">Reference proteome</keyword>
<accession>A0AAV7VA32</accession>
<feature type="region of interest" description="Disordered" evidence="1">
    <location>
        <begin position="1"/>
        <end position="180"/>
    </location>
</feature>
<comment type="caution">
    <text evidence="2">The sequence shown here is derived from an EMBL/GenBank/DDBJ whole genome shotgun (WGS) entry which is preliminary data.</text>
</comment>
<dbReference type="AlphaFoldDB" id="A0AAV7VA32"/>
<dbReference type="Proteomes" id="UP001066276">
    <property type="component" value="Chromosome 2_1"/>
</dbReference>
<reference evidence="2" key="1">
    <citation type="journal article" date="2022" name="bioRxiv">
        <title>Sequencing and chromosome-scale assembly of the giantPleurodeles waltlgenome.</title>
        <authorList>
            <person name="Brown T."/>
            <person name="Elewa A."/>
            <person name="Iarovenko S."/>
            <person name="Subramanian E."/>
            <person name="Araus A.J."/>
            <person name="Petzold A."/>
            <person name="Susuki M."/>
            <person name="Suzuki K.-i.T."/>
            <person name="Hayashi T."/>
            <person name="Toyoda A."/>
            <person name="Oliveira C."/>
            <person name="Osipova E."/>
            <person name="Leigh N.D."/>
            <person name="Simon A."/>
            <person name="Yun M.H."/>
        </authorList>
    </citation>
    <scope>NUCLEOTIDE SEQUENCE</scope>
    <source>
        <strain evidence="2">20211129_DDA</strain>
        <tissue evidence="2">Liver</tissue>
    </source>
</reference>
<evidence type="ECO:0000313" key="3">
    <source>
        <dbReference type="Proteomes" id="UP001066276"/>
    </source>
</evidence>
<evidence type="ECO:0000313" key="2">
    <source>
        <dbReference type="EMBL" id="KAJ1197716.1"/>
    </source>
</evidence>
<evidence type="ECO:0000256" key="1">
    <source>
        <dbReference type="SAM" id="MobiDB-lite"/>
    </source>
</evidence>
<dbReference type="EMBL" id="JANPWB010000003">
    <property type="protein sequence ID" value="KAJ1197716.1"/>
    <property type="molecule type" value="Genomic_DNA"/>
</dbReference>
<gene>
    <name evidence="2" type="ORF">NDU88_001571</name>
</gene>
<proteinExistence type="predicted"/>
<feature type="compositionally biased region" description="Low complexity" evidence="1">
    <location>
        <begin position="92"/>
        <end position="106"/>
    </location>
</feature>